<keyword evidence="2 3" id="KW-0378">Hydrolase</keyword>
<dbReference type="EMBL" id="BQNJ01000002">
    <property type="protein sequence ID" value="GKH04470.1"/>
    <property type="molecule type" value="Genomic_DNA"/>
</dbReference>
<comment type="caution">
    <text evidence="4">The sequence shown here is derived from an EMBL/GenBank/DDBJ whole genome shotgun (WGS) entry which is preliminary data.</text>
</comment>
<evidence type="ECO:0000313" key="5">
    <source>
        <dbReference type="Proteomes" id="UP001055091"/>
    </source>
</evidence>
<gene>
    <name evidence="4" type="primary">cheD_2</name>
    <name evidence="3" type="synonym">cheD</name>
    <name evidence="4" type="ORF">CE91St55_64510</name>
</gene>
<dbReference type="PANTHER" id="PTHR35147">
    <property type="entry name" value="CHEMORECEPTOR GLUTAMINE DEAMIDASE CHED-RELATED"/>
    <property type="match status" value="1"/>
</dbReference>
<dbReference type="EC" id="3.5.1.44" evidence="3"/>
<dbReference type="AlphaFoldDB" id="A0AA37JTQ8"/>
<comment type="function">
    <text evidence="3">Probably deamidates glutamine residues to glutamate on methyl-accepting chemotaxis receptors (MCPs), playing an important role in chemotaxis.</text>
</comment>
<name>A0AA37JTQ8_9FIRM</name>
<proteinExistence type="inferred from homology"/>
<dbReference type="Proteomes" id="UP001055091">
    <property type="component" value="Unassembled WGS sequence"/>
</dbReference>
<evidence type="ECO:0000256" key="3">
    <source>
        <dbReference type="HAMAP-Rule" id="MF_01440"/>
    </source>
</evidence>
<sequence>MVVGIAQGKAVTLPEKLITYALGSCVGVCLYDEKYKIAGMAHIMLPDAGLSLSQENPYKFADKGCRQLLKEMERLGASRCFITAKLAGGAAMFSRYEALGSIGERNVKAVKAVLRELNVRVTAEDTGKNYGRTITFDSADGSLTVKSMSAGIKVI</sequence>
<accession>A0AA37JTQ8</accession>
<comment type="similarity">
    <text evidence="3">Belongs to the CheD family.</text>
</comment>
<evidence type="ECO:0000313" key="4">
    <source>
        <dbReference type="EMBL" id="GKH04470.1"/>
    </source>
</evidence>
<dbReference type="Pfam" id="PF03975">
    <property type="entry name" value="CheD"/>
    <property type="match status" value="1"/>
</dbReference>
<dbReference type="CDD" id="cd16352">
    <property type="entry name" value="CheD"/>
    <property type="match status" value="1"/>
</dbReference>
<protein>
    <recommendedName>
        <fullName evidence="3">Probable chemoreceptor glutamine deamidase CheD</fullName>
        <ecNumber evidence="3">3.5.1.44</ecNumber>
    </recommendedName>
</protein>
<dbReference type="GO" id="GO:0006935">
    <property type="term" value="P:chemotaxis"/>
    <property type="evidence" value="ECO:0007669"/>
    <property type="project" value="UniProtKB-UniRule"/>
</dbReference>
<dbReference type="InterPro" id="IPR038592">
    <property type="entry name" value="CheD-like_sf"/>
</dbReference>
<dbReference type="SUPFAM" id="SSF64438">
    <property type="entry name" value="CNF1/YfiH-like putative cysteine hydrolases"/>
    <property type="match status" value="1"/>
</dbReference>
<dbReference type="HAMAP" id="MF_01440">
    <property type="entry name" value="CheD"/>
    <property type="match status" value="1"/>
</dbReference>
<dbReference type="InterPro" id="IPR005659">
    <property type="entry name" value="Chemorcpt_Glu_NH3ase_CheD"/>
</dbReference>
<reference evidence="4" key="1">
    <citation type="submission" date="2022-01" db="EMBL/GenBank/DDBJ databases">
        <title>Novel bile acid biosynthetic pathways are enriched in the microbiome of centenarians.</title>
        <authorList>
            <person name="Sato Y."/>
            <person name="Atarashi K."/>
            <person name="Plichta R.D."/>
            <person name="Arai Y."/>
            <person name="Sasajima S."/>
            <person name="Kearney M.S."/>
            <person name="Suda W."/>
            <person name="Takeshita K."/>
            <person name="Sasaki T."/>
            <person name="Okamoto S."/>
            <person name="Skelly N.A."/>
            <person name="Okamura Y."/>
            <person name="Vlamakis H."/>
            <person name="Li Y."/>
            <person name="Tanoue T."/>
            <person name="Takei H."/>
            <person name="Nittono H."/>
            <person name="Narushima S."/>
            <person name="Irie J."/>
            <person name="Itoh H."/>
            <person name="Moriya K."/>
            <person name="Sugiura Y."/>
            <person name="Suematsu M."/>
            <person name="Moritoki N."/>
            <person name="Shibata S."/>
            <person name="Littman R.D."/>
            <person name="Fischbach A.M."/>
            <person name="Uwamino Y."/>
            <person name="Inoue T."/>
            <person name="Honda A."/>
            <person name="Hattori M."/>
            <person name="Murai T."/>
            <person name="Xavier J.R."/>
            <person name="Hirose N."/>
            <person name="Honda K."/>
        </authorList>
    </citation>
    <scope>NUCLEOTIDE SEQUENCE</scope>
    <source>
        <strain evidence="4">CE91-St55</strain>
    </source>
</reference>
<organism evidence="4 5">
    <name type="scientific">Hungatella hathewayi</name>
    <dbReference type="NCBI Taxonomy" id="154046"/>
    <lineage>
        <taxon>Bacteria</taxon>
        <taxon>Bacillati</taxon>
        <taxon>Bacillota</taxon>
        <taxon>Clostridia</taxon>
        <taxon>Lachnospirales</taxon>
        <taxon>Lachnospiraceae</taxon>
        <taxon>Hungatella</taxon>
    </lineage>
</organism>
<evidence type="ECO:0000256" key="1">
    <source>
        <dbReference type="ARBA" id="ARBA00022500"/>
    </source>
</evidence>
<evidence type="ECO:0000256" key="2">
    <source>
        <dbReference type="ARBA" id="ARBA00022801"/>
    </source>
</evidence>
<dbReference type="GO" id="GO:0050568">
    <property type="term" value="F:protein-glutamine glutaminase activity"/>
    <property type="evidence" value="ECO:0007669"/>
    <property type="project" value="UniProtKB-UniRule"/>
</dbReference>
<keyword evidence="1 3" id="KW-0145">Chemotaxis</keyword>
<dbReference type="Gene3D" id="3.30.1330.200">
    <property type="match status" value="1"/>
</dbReference>
<dbReference type="InterPro" id="IPR011324">
    <property type="entry name" value="Cytotoxic_necrot_fac-like_cat"/>
</dbReference>
<dbReference type="PANTHER" id="PTHR35147:SF1">
    <property type="entry name" value="CHEMORECEPTOR GLUTAMINE DEAMIDASE CHED-RELATED"/>
    <property type="match status" value="1"/>
</dbReference>
<comment type="catalytic activity">
    <reaction evidence="3">
        <text>L-glutaminyl-[protein] + H2O = L-glutamyl-[protein] + NH4(+)</text>
        <dbReference type="Rhea" id="RHEA:16441"/>
        <dbReference type="Rhea" id="RHEA-COMP:10207"/>
        <dbReference type="Rhea" id="RHEA-COMP:10208"/>
        <dbReference type="ChEBI" id="CHEBI:15377"/>
        <dbReference type="ChEBI" id="CHEBI:28938"/>
        <dbReference type="ChEBI" id="CHEBI:29973"/>
        <dbReference type="ChEBI" id="CHEBI:30011"/>
        <dbReference type="EC" id="3.5.1.44"/>
    </reaction>
</comment>